<dbReference type="GO" id="GO:0009254">
    <property type="term" value="P:peptidoglycan turnover"/>
    <property type="evidence" value="ECO:0007669"/>
    <property type="project" value="InterPro"/>
</dbReference>
<keyword evidence="8" id="KW-0378">Hydrolase</keyword>
<dbReference type="CDD" id="cd14668">
    <property type="entry name" value="mlta_B"/>
    <property type="match status" value="1"/>
</dbReference>
<dbReference type="SUPFAM" id="SSF50685">
    <property type="entry name" value="Barwin-like endoglucanases"/>
    <property type="match status" value="1"/>
</dbReference>
<dbReference type="PIRSF" id="PIRSF019422">
    <property type="entry name" value="MltA"/>
    <property type="match status" value="1"/>
</dbReference>
<keyword evidence="6" id="KW-1133">Transmembrane helix</keyword>
<evidence type="ECO:0000313" key="8">
    <source>
        <dbReference type="EMBL" id="ESR26048.1"/>
    </source>
</evidence>
<dbReference type="GO" id="GO:0008933">
    <property type="term" value="F:peptidoglycan lytic transglycosylase activity"/>
    <property type="evidence" value="ECO:0007669"/>
    <property type="project" value="TreeGrafter"/>
</dbReference>
<dbReference type="eggNOG" id="COG2821">
    <property type="taxonomic scope" value="Bacteria"/>
</dbReference>
<dbReference type="PATRIC" id="fig|631454.5.peg.1368"/>
<dbReference type="EMBL" id="AWXZ01000017">
    <property type="protein sequence ID" value="ESR26048.1"/>
    <property type="molecule type" value="Genomic_DNA"/>
</dbReference>
<dbReference type="RefSeq" id="WP_023431528.1">
    <property type="nucleotide sequence ID" value="NZ_AWXZ01000017.1"/>
</dbReference>
<dbReference type="Gene3D" id="2.40.40.10">
    <property type="entry name" value="RlpA-like domain"/>
    <property type="match status" value="1"/>
</dbReference>
<dbReference type="STRING" id="631454.N177_1383"/>
<comment type="catalytic activity">
    <reaction evidence="1">
        <text>Exolytic cleavage of the (1-&gt;4)-beta-glycosidic linkage between N-acetylmuramic acid (MurNAc) and N-acetylglucosamine (GlcNAc) residues in peptidoglycan, from either the reducing or the non-reducing ends of the peptidoglycan chains, with concomitant formation of a 1,6-anhydrobond in the MurNAc residue.</text>
        <dbReference type="EC" id="4.2.2.n1"/>
    </reaction>
</comment>
<evidence type="ECO:0000256" key="4">
    <source>
        <dbReference type="ARBA" id="ARBA00023316"/>
    </source>
</evidence>
<feature type="transmembrane region" description="Helical" evidence="6">
    <location>
        <begin position="20"/>
        <end position="39"/>
    </location>
</feature>
<evidence type="ECO:0000313" key="9">
    <source>
        <dbReference type="Proteomes" id="UP000017819"/>
    </source>
</evidence>
<dbReference type="CDD" id="cd14485">
    <property type="entry name" value="mltA_like_LT_A"/>
    <property type="match status" value="1"/>
</dbReference>
<dbReference type="OrthoDB" id="9783686at2"/>
<dbReference type="AlphaFoldDB" id="V4TJF9"/>
<dbReference type="EC" id="4.2.2.n1" evidence="2"/>
<dbReference type="InterPro" id="IPR036908">
    <property type="entry name" value="RlpA-like_sf"/>
</dbReference>
<protein>
    <recommendedName>
        <fullName evidence="2">peptidoglycan lytic exotransglycosylase</fullName>
        <ecNumber evidence="2">4.2.2.n1</ecNumber>
    </recommendedName>
    <alternativeName>
        <fullName evidence="5">Murein hydrolase A</fullName>
    </alternativeName>
</protein>
<proteinExistence type="predicted"/>
<evidence type="ECO:0000256" key="2">
    <source>
        <dbReference type="ARBA" id="ARBA00012587"/>
    </source>
</evidence>
<dbReference type="Pfam" id="PF03562">
    <property type="entry name" value="MltA"/>
    <property type="match status" value="1"/>
</dbReference>
<dbReference type="InterPro" id="IPR010611">
    <property type="entry name" value="3D_dom"/>
</dbReference>
<dbReference type="SMART" id="SM00925">
    <property type="entry name" value="MltA"/>
    <property type="match status" value="1"/>
</dbReference>
<evidence type="ECO:0000256" key="6">
    <source>
        <dbReference type="SAM" id="Phobius"/>
    </source>
</evidence>
<dbReference type="Gene3D" id="2.40.240.50">
    <property type="entry name" value="Barwin-like endoglucanases"/>
    <property type="match status" value="1"/>
</dbReference>
<dbReference type="Pfam" id="PF06725">
    <property type="entry name" value="3D"/>
    <property type="match status" value="1"/>
</dbReference>
<evidence type="ECO:0000259" key="7">
    <source>
        <dbReference type="SMART" id="SM00925"/>
    </source>
</evidence>
<dbReference type="InterPro" id="IPR026044">
    <property type="entry name" value="MltA"/>
</dbReference>
<organism evidence="8 9">
    <name type="scientific">Lutibaculum baratangense AMV1</name>
    <dbReference type="NCBI Taxonomy" id="631454"/>
    <lineage>
        <taxon>Bacteria</taxon>
        <taxon>Pseudomonadati</taxon>
        <taxon>Pseudomonadota</taxon>
        <taxon>Alphaproteobacteria</taxon>
        <taxon>Hyphomicrobiales</taxon>
        <taxon>Tepidamorphaceae</taxon>
        <taxon>Lutibaculum</taxon>
    </lineage>
</organism>
<keyword evidence="6" id="KW-0812">Transmembrane</keyword>
<keyword evidence="9" id="KW-1185">Reference proteome</keyword>
<evidence type="ECO:0000256" key="3">
    <source>
        <dbReference type="ARBA" id="ARBA00023239"/>
    </source>
</evidence>
<dbReference type="GO" id="GO:0071555">
    <property type="term" value="P:cell wall organization"/>
    <property type="evidence" value="ECO:0007669"/>
    <property type="project" value="UniProtKB-KW"/>
</dbReference>
<keyword evidence="8" id="KW-0326">Glycosidase</keyword>
<dbReference type="InterPro" id="IPR005300">
    <property type="entry name" value="MltA_B"/>
</dbReference>
<comment type="caution">
    <text evidence="8">The sequence shown here is derived from an EMBL/GenBank/DDBJ whole genome shotgun (WGS) entry which is preliminary data.</text>
</comment>
<name>V4TJF9_9HYPH</name>
<feature type="domain" description="Lytic transglycosylase MltA" evidence="7">
    <location>
        <begin position="145"/>
        <end position="302"/>
    </location>
</feature>
<dbReference type="GO" id="GO:0019867">
    <property type="term" value="C:outer membrane"/>
    <property type="evidence" value="ECO:0007669"/>
    <property type="project" value="InterPro"/>
</dbReference>
<keyword evidence="3" id="KW-0456">Lyase</keyword>
<evidence type="ECO:0000256" key="1">
    <source>
        <dbReference type="ARBA" id="ARBA00001420"/>
    </source>
</evidence>
<gene>
    <name evidence="8" type="ORF">N177_1383</name>
</gene>
<dbReference type="Proteomes" id="UP000017819">
    <property type="component" value="Unassembled WGS sequence"/>
</dbReference>
<dbReference type="PANTHER" id="PTHR30124:SF0">
    <property type="entry name" value="MEMBRANE-BOUND LYTIC MUREIN TRANSGLYCOSYLASE A"/>
    <property type="match status" value="1"/>
</dbReference>
<keyword evidence="6" id="KW-0472">Membrane</keyword>
<accession>V4TJF9</accession>
<dbReference type="PANTHER" id="PTHR30124">
    <property type="entry name" value="MEMBRANE-BOUND LYTIC MUREIN TRANSGLYCOSYLASE A"/>
    <property type="match status" value="1"/>
</dbReference>
<sequence>MPAAPGRPPGGGARLGPRAVAGALLGLAVVVAAALFLHARLTVPPPAPLKTTGVGLTPLAFSEIEGWEEDDHGAALETLRRSCLDGASRDGTPFHRVCRRLAEVPANAERDAARSFFEHNFAPFALEPPGNEGAPGLLTGYYEPVIPGSRERTERFTTPLYRLPQGHVVVTDGNRPEDFDPALVAGREEGDRIVAYPTRGEIEAGALADELEPLVWLENPVEAFFVHVQGSTRIALPDGSTMRIGYAGKTGHPYTSIGRHMREAGIEPPGGLGMTGLRGYLLAHPEEGREIMAVNRSFIFFREVEGLSDELGPVGAEGVPLTAKRSIAVDDTLYDYGLPIFVDADFGPLGRFRQLTIAQDTGSAIRGVARGDIFWGTGPEAGEEAGQIQAPARFVALLPL</sequence>
<keyword evidence="4" id="KW-0961">Cell wall biogenesis/degradation</keyword>
<reference evidence="8 9" key="1">
    <citation type="journal article" date="2014" name="Genome Announc.">
        <title>Draft Genome Sequence of Lutibaculum baratangense Strain AMV1T, Isolated from a Mud Volcano in Andamans, India.</title>
        <authorList>
            <person name="Singh A."/>
            <person name="Sreenivas A."/>
            <person name="Sathyanarayana Reddy G."/>
            <person name="Pinnaka A.K."/>
            <person name="Shivaji S."/>
        </authorList>
    </citation>
    <scope>NUCLEOTIDE SEQUENCE [LARGE SCALE GENOMIC DNA]</scope>
    <source>
        <strain evidence="8 9">AMV1</strain>
    </source>
</reference>
<evidence type="ECO:0000256" key="5">
    <source>
        <dbReference type="ARBA" id="ARBA00030918"/>
    </source>
</evidence>
<dbReference type="GO" id="GO:0009253">
    <property type="term" value="P:peptidoglycan catabolic process"/>
    <property type="evidence" value="ECO:0007669"/>
    <property type="project" value="TreeGrafter"/>
</dbReference>
<dbReference type="GO" id="GO:0004553">
    <property type="term" value="F:hydrolase activity, hydrolyzing O-glycosyl compounds"/>
    <property type="evidence" value="ECO:0007669"/>
    <property type="project" value="InterPro"/>
</dbReference>